<evidence type="ECO:0000313" key="3">
    <source>
        <dbReference type="Proteomes" id="UP001589854"/>
    </source>
</evidence>
<organism evidence="2 3">
    <name type="scientific">Metabacillus herbersteinensis</name>
    <dbReference type="NCBI Taxonomy" id="283816"/>
    <lineage>
        <taxon>Bacteria</taxon>
        <taxon>Bacillati</taxon>
        <taxon>Bacillota</taxon>
        <taxon>Bacilli</taxon>
        <taxon>Bacillales</taxon>
        <taxon>Bacillaceae</taxon>
        <taxon>Metabacillus</taxon>
    </lineage>
</organism>
<reference evidence="2 3" key="1">
    <citation type="submission" date="2024-09" db="EMBL/GenBank/DDBJ databases">
        <authorList>
            <person name="Sun Q."/>
            <person name="Mori K."/>
        </authorList>
    </citation>
    <scope>NUCLEOTIDE SEQUENCE [LARGE SCALE GENOMIC DNA]</scope>
    <source>
        <strain evidence="2 3">CCM 7228</strain>
    </source>
</reference>
<feature type="transmembrane region" description="Helical" evidence="1">
    <location>
        <begin position="38"/>
        <end position="56"/>
    </location>
</feature>
<proteinExistence type="predicted"/>
<accession>A0ABV6GM22</accession>
<gene>
    <name evidence="2" type="ORF">ACFFIX_25805</name>
</gene>
<keyword evidence="3" id="KW-1185">Reference proteome</keyword>
<dbReference type="RefSeq" id="WP_378939291.1">
    <property type="nucleotide sequence ID" value="NZ_JBHLVO010000044.1"/>
</dbReference>
<feature type="transmembrane region" description="Helical" evidence="1">
    <location>
        <begin position="63"/>
        <end position="78"/>
    </location>
</feature>
<evidence type="ECO:0000313" key="2">
    <source>
        <dbReference type="EMBL" id="MFC0274740.1"/>
    </source>
</evidence>
<keyword evidence="1" id="KW-0472">Membrane</keyword>
<evidence type="ECO:0000256" key="1">
    <source>
        <dbReference type="SAM" id="Phobius"/>
    </source>
</evidence>
<evidence type="ECO:0008006" key="4">
    <source>
        <dbReference type="Google" id="ProtNLM"/>
    </source>
</evidence>
<feature type="transmembrane region" description="Helical" evidence="1">
    <location>
        <begin position="84"/>
        <end position="104"/>
    </location>
</feature>
<name>A0ABV6GM22_9BACI</name>
<sequence>MLKIAKFIGVIGSIGSLLLVTVLLFFNPYDSGFKMDVLLNFFAMSILPGIVALMSSLRAKPKFLFISFIWSLPIGFYLTGTPGIFKWILAGSALYLVSGILMVISKKKTDKKQSLFN</sequence>
<keyword evidence="1" id="KW-1133">Transmembrane helix</keyword>
<dbReference type="Proteomes" id="UP001589854">
    <property type="component" value="Unassembled WGS sequence"/>
</dbReference>
<feature type="transmembrane region" description="Helical" evidence="1">
    <location>
        <begin position="7"/>
        <end position="26"/>
    </location>
</feature>
<protein>
    <recommendedName>
        <fullName evidence="4">DUF3021 domain-containing protein</fullName>
    </recommendedName>
</protein>
<comment type="caution">
    <text evidence="2">The sequence shown here is derived from an EMBL/GenBank/DDBJ whole genome shotgun (WGS) entry which is preliminary data.</text>
</comment>
<dbReference type="EMBL" id="JBHLVO010000044">
    <property type="protein sequence ID" value="MFC0274740.1"/>
    <property type="molecule type" value="Genomic_DNA"/>
</dbReference>
<keyword evidence="1" id="KW-0812">Transmembrane</keyword>